<reference evidence="2" key="1">
    <citation type="submission" date="2021-07" db="EMBL/GenBank/DDBJ databases">
        <authorList>
            <person name="Branca A.L. A."/>
        </authorList>
    </citation>
    <scope>NUCLEOTIDE SEQUENCE</scope>
</reference>
<evidence type="ECO:0000256" key="1">
    <source>
        <dbReference type="SAM" id="MobiDB-lite"/>
    </source>
</evidence>
<proteinExistence type="predicted"/>
<sequence length="783" mass="86696">MLGYECLYSKSPRSFLFSVVANVGPRGASRSLAVAYRQGNDRDASASSRARVENVVADTLALIEILSDPMNRAPLEAERALAEGWYRRSQGGNETESTERPTIPDTPQPPFIVPDGSWRREQPQILPELPWHDDALTEFPFTTTCLLLGLLRDDRDGDANATHSNSTRPGDVQLQPLSTVFRGDCTEYGLVVLDISDLDSGVKYGIVGFPVCYMAEVTLYCKEGGWDPIEDPPPKKEPDIILISPRPRVPLSILRWLRKYFYYMSLDAGPSVLRLEDRPLIDAAALDYFWPSKSTTRAKSTSTSSPWRLTTSDEPPRDAYIDRAKDASSTIGSRLTTSHEPPRNAHIDRAIDNLLILTQELADLHLDEKTIGKFQKLAEFREQLRRRLEEVPDSLGPSSEASGHILRVAYAGQTHLNWVAFRNVAPGLIAAAVASDELRGASALSLCVDKFKLEGGEGDLGDLAAALAQSTALKQLCFLQGPDRDSDDASDRFCTQLLLQERSSGDLGWLRDKTIYPTYAFSTYLRSGKFTSPSTTSVTFTSSVVQVFPVIHMFTFVSNQREDVADADHQNSYYYTMGNTLLDAERFAVRFLSYLRSVGSGSNKAILRFAYGGASSSVTTTTNDDKSPPPSPSSGRFAVSPIPAGFFGNHLAANDESRVRVRDIHPGSWVLLLDQQGRSSSDDDDVFLRYSFVRIRRTSAEIAPEQQQQRPIPVDNLVEVVGGLTDFLRETRSGIDISTWEKRVEEAEKDLRARRDSIETGKRCIGIGVMAESSARALLDQLL</sequence>
<dbReference type="AlphaFoldDB" id="A0A9W4KGE1"/>
<organism evidence="2 3">
    <name type="scientific">Penicillium egyptiacum</name>
    <dbReference type="NCBI Taxonomy" id="1303716"/>
    <lineage>
        <taxon>Eukaryota</taxon>
        <taxon>Fungi</taxon>
        <taxon>Dikarya</taxon>
        <taxon>Ascomycota</taxon>
        <taxon>Pezizomycotina</taxon>
        <taxon>Eurotiomycetes</taxon>
        <taxon>Eurotiomycetidae</taxon>
        <taxon>Eurotiales</taxon>
        <taxon>Aspergillaceae</taxon>
        <taxon>Penicillium</taxon>
    </lineage>
</organism>
<dbReference type="EMBL" id="CAJVRC010000859">
    <property type="protein sequence ID" value="CAG8897270.1"/>
    <property type="molecule type" value="Genomic_DNA"/>
</dbReference>
<accession>A0A9W4KGE1</accession>
<evidence type="ECO:0000313" key="2">
    <source>
        <dbReference type="EMBL" id="CAG8897270.1"/>
    </source>
</evidence>
<evidence type="ECO:0000313" key="3">
    <source>
        <dbReference type="Proteomes" id="UP001154252"/>
    </source>
</evidence>
<keyword evidence="3" id="KW-1185">Reference proteome</keyword>
<dbReference type="OrthoDB" id="3515175at2759"/>
<name>A0A9W4KGE1_9EURO</name>
<feature type="region of interest" description="Disordered" evidence="1">
    <location>
        <begin position="86"/>
        <end position="113"/>
    </location>
</feature>
<protein>
    <submittedName>
        <fullName evidence="2">Uncharacterized protein</fullName>
    </submittedName>
</protein>
<dbReference type="Proteomes" id="UP001154252">
    <property type="component" value="Unassembled WGS sequence"/>
</dbReference>
<feature type="region of interest" description="Disordered" evidence="1">
    <location>
        <begin position="295"/>
        <end position="319"/>
    </location>
</feature>
<feature type="region of interest" description="Disordered" evidence="1">
    <location>
        <begin position="616"/>
        <end position="635"/>
    </location>
</feature>
<gene>
    <name evidence="2" type="ORF">PEGY_LOCUS4712</name>
</gene>
<feature type="compositionally biased region" description="Low complexity" evidence="1">
    <location>
        <begin position="295"/>
        <end position="305"/>
    </location>
</feature>
<comment type="caution">
    <text evidence="2">The sequence shown here is derived from an EMBL/GenBank/DDBJ whole genome shotgun (WGS) entry which is preliminary data.</text>
</comment>